<evidence type="ECO:0000313" key="2">
    <source>
        <dbReference type="EMBL" id="PZQ69584.1"/>
    </source>
</evidence>
<gene>
    <name evidence="2" type="ORF">DI563_19385</name>
</gene>
<sequence length="113" mass="12416">MTERLILAGFGILIALLGYWLGCFIGAARQRAQWTDHMEKGSRYAYAVDDLDRWCGHSSPHARLIARHLRAEGEGEPMNAGTPMADEACTISGLREQLRRLDAKATTSQGEGA</sequence>
<dbReference type="AlphaFoldDB" id="A0A2W5PXF7"/>
<keyword evidence="1" id="KW-0812">Transmembrane</keyword>
<evidence type="ECO:0000256" key="1">
    <source>
        <dbReference type="SAM" id="Phobius"/>
    </source>
</evidence>
<dbReference type="EMBL" id="QFPP01000293">
    <property type="protein sequence ID" value="PZQ69584.1"/>
    <property type="molecule type" value="Genomic_DNA"/>
</dbReference>
<name>A0A2W5PXF7_VARPD</name>
<feature type="transmembrane region" description="Helical" evidence="1">
    <location>
        <begin position="6"/>
        <end position="28"/>
    </location>
</feature>
<evidence type="ECO:0000313" key="3">
    <source>
        <dbReference type="Proteomes" id="UP000249135"/>
    </source>
</evidence>
<dbReference type="Proteomes" id="UP000249135">
    <property type="component" value="Unassembled WGS sequence"/>
</dbReference>
<keyword evidence="1" id="KW-1133">Transmembrane helix</keyword>
<comment type="caution">
    <text evidence="2">The sequence shown here is derived from an EMBL/GenBank/DDBJ whole genome shotgun (WGS) entry which is preliminary data.</text>
</comment>
<protein>
    <submittedName>
        <fullName evidence="2">Uncharacterized protein</fullName>
    </submittedName>
</protein>
<keyword evidence="1" id="KW-0472">Membrane</keyword>
<accession>A0A2W5PXF7</accession>
<organism evidence="2 3">
    <name type="scientific">Variovorax paradoxus</name>
    <dbReference type="NCBI Taxonomy" id="34073"/>
    <lineage>
        <taxon>Bacteria</taxon>
        <taxon>Pseudomonadati</taxon>
        <taxon>Pseudomonadota</taxon>
        <taxon>Betaproteobacteria</taxon>
        <taxon>Burkholderiales</taxon>
        <taxon>Comamonadaceae</taxon>
        <taxon>Variovorax</taxon>
    </lineage>
</organism>
<reference evidence="2 3" key="1">
    <citation type="submission" date="2017-08" db="EMBL/GenBank/DDBJ databases">
        <title>Infants hospitalized years apart are colonized by the same room-sourced microbial strains.</title>
        <authorList>
            <person name="Brooks B."/>
            <person name="Olm M.R."/>
            <person name="Firek B.A."/>
            <person name="Baker R."/>
            <person name="Thomas B.C."/>
            <person name="Morowitz M.J."/>
            <person name="Banfield J.F."/>
        </authorList>
    </citation>
    <scope>NUCLEOTIDE SEQUENCE [LARGE SCALE GENOMIC DNA]</scope>
    <source>
        <strain evidence="2">S2_005_003_R2_41</strain>
    </source>
</reference>
<proteinExistence type="predicted"/>